<reference evidence="1 2" key="1">
    <citation type="submission" date="2020-04" db="EMBL/GenBank/DDBJ databases">
        <authorList>
            <person name="Wallbank WR R."/>
            <person name="Pardo Diaz C."/>
            <person name="Kozak K."/>
            <person name="Martin S."/>
            <person name="Jiggins C."/>
            <person name="Moest M."/>
            <person name="Warren A I."/>
            <person name="Byers J.R.P. K."/>
            <person name="Montejo-Kovacevich G."/>
            <person name="Yen C E."/>
        </authorList>
    </citation>
    <scope>NUCLEOTIDE SEQUENCE [LARGE SCALE GENOMIC DNA]</scope>
</reference>
<evidence type="ECO:0000313" key="2">
    <source>
        <dbReference type="Proteomes" id="UP000494106"/>
    </source>
</evidence>
<dbReference type="Proteomes" id="UP000494106">
    <property type="component" value="Unassembled WGS sequence"/>
</dbReference>
<organism evidence="1 2">
    <name type="scientific">Arctia plantaginis</name>
    <name type="common">Wood tiger moth</name>
    <name type="synonym">Phalaena plantaginis</name>
    <dbReference type="NCBI Taxonomy" id="874455"/>
    <lineage>
        <taxon>Eukaryota</taxon>
        <taxon>Metazoa</taxon>
        <taxon>Ecdysozoa</taxon>
        <taxon>Arthropoda</taxon>
        <taxon>Hexapoda</taxon>
        <taxon>Insecta</taxon>
        <taxon>Pterygota</taxon>
        <taxon>Neoptera</taxon>
        <taxon>Endopterygota</taxon>
        <taxon>Lepidoptera</taxon>
        <taxon>Glossata</taxon>
        <taxon>Ditrysia</taxon>
        <taxon>Noctuoidea</taxon>
        <taxon>Erebidae</taxon>
        <taxon>Arctiinae</taxon>
        <taxon>Arctia</taxon>
    </lineage>
</organism>
<sequence length="98" mass="10991">MSVEPDKSAGCPTECDKCSIECGDCFKTVDNAGNEKKKTRSVRFPDEDELVTQYFEPANPWQNEAFINDFGDEFKAVCINKHKILANASSFPSIVFFV</sequence>
<name>A0A8S1B1A1_ARCPL</name>
<dbReference type="AlphaFoldDB" id="A0A8S1B1A1"/>
<evidence type="ECO:0000313" key="1">
    <source>
        <dbReference type="EMBL" id="CAB3252677.1"/>
    </source>
</evidence>
<keyword evidence="2" id="KW-1185">Reference proteome</keyword>
<comment type="caution">
    <text evidence="1">The sequence shown here is derived from an EMBL/GenBank/DDBJ whole genome shotgun (WGS) entry which is preliminary data.</text>
</comment>
<accession>A0A8S1B1A1</accession>
<dbReference type="OrthoDB" id="10034042at2759"/>
<proteinExistence type="predicted"/>
<protein>
    <submittedName>
        <fullName evidence="1">Uncharacterized protein</fullName>
    </submittedName>
</protein>
<dbReference type="EMBL" id="CADEBC010000557">
    <property type="protein sequence ID" value="CAB3252677.1"/>
    <property type="molecule type" value="Genomic_DNA"/>
</dbReference>
<gene>
    <name evidence="1" type="ORF">APLA_LOCUS13643</name>
</gene>